<reference evidence="1" key="1">
    <citation type="submission" date="2023-10" db="EMBL/GenBank/DDBJ databases">
        <title>Genome assemblies of two species of porcelain crab, Petrolisthes cinctipes and Petrolisthes manimaculis (Anomura: Porcellanidae).</title>
        <authorList>
            <person name="Angst P."/>
        </authorList>
    </citation>
    <scope>NUCLEOTIDE SEQUENCE</scope>
    <source>
        <strain evidence="1">PB745_01</strain>
        <tissue evidence="1">Gill</tissue>
    </source>
</reference>
<gene>
    <name evidence="1" type="ORF">Pcinc_040169</name>
</gene>
<organism evidence="1 2">
    <name type="scientific">Petrolisthes cinctipes</name>
    <name type="common">Flat porcelain crab</name>
    <dbReference type="NCBI Taxonomy" id="88211"/>
    <lineage>
        <taxon>Eukaryota</taxon>
        <taxon>Metazoa</taxon>
        <taxon>Ecdysozoa</taxon>
        <taxon>Arthropoda</taxon>
        <taxon>Crustacea</taxon>
        <taxon>Multicrustacea</taxon>
        <taxon>Malacostraca</taxon>
        <taxon>Eumalacostraca</taxon>
        <taxon>Eucarida</taxon>
        <taxon>Decapoda</taxon>
        <taxon>Pleocyemata</taxon>
        <taxon>Anomura</taxon>
        <taxon>Galatheoidea</taxon>
        <taxon>Porcellanidae</taxon>
        <taxon>Petrolisthes</taxon>
    </lineage>
</organism>
<name>A0AAE1EIA5_PETCI</name>
<accession>A0AAE1EIA5</accession>
<proteinExistence type="predicted"/>
<keyword evidence="2" id="KW-1185">Reference proteome</keyword>
<dbReference type="AlphaFoldDB" id="A0AAE1EIA5"/>
<sequence>MVERLKDGFGYYYKVYGYALGNEEDYKLIPVTTPCECRRWCQVSTKCHSVSVVKVAGVGVECRVSNRPVDLTDINDRPRLNKTHQAMHFLSAEKSSSWEELGQTGVRFRTTKARRYWENCKHYYCRTLPECMGSCTYAVINTWTLLEDALALLQANTSYNIHLYRDGVGNAEIWGPGLGDTPEIKHSDSEINTTTLHDNHPHLYYSRYAITHDGHYTFRFTSKINFINTCLCMDNPLNLEL</sequence>
<protein>
    <submittedName>
        <fullName evidence="1">Uncharacterized protein</fullName>
    </submittedName>
</protein>
<dbReference type="EMBL" id="JAWQEG010007018">
    <property type="protein sequence ID" value="KAK3853287.1"/>
    <property type="molecule type" value="Genomic_DNA"/>
</dbReference>
<comment type="caution">
    <text evidence="1">The sequence shown here is derived from an EMBL/GenBank/DDBJ whole genome shotgun (WGS) entry which is preliminary data.</text>
</comment>
<evidence type="ECO:0000313" key="2">
    <source>
        <dbReference type="Proteomes" id="UP001286313"/>
    </source>
</evidence>
<dbReference type="Proteomes" id="UP001286313">
    <property type="component" value="Unassembled WGS sequence"/>
</dbReference>
<evidence type="ECO:0000313" key="1">
    <source>
        <dbReference type="EMBL" id="KAK3853287.1"/>
    </source>
</evidence>